<accession>A0A8J3D630</accession>
<dbReference type="AlphaFoldDB" id="A0A8J3D630"/>
<name>A0A8J3D630_9BACT</name>
<keyword evidence="2" id="KW-1185">Reference proteome</keyword>
<proteinExistence type="predicted"/>
<protein>
    <submittedName>
        <fullName evidence="1">Uncharacterized protein</fullName>
    </submittedName>
</protein>
<organism evidence="1 2">
    <name type="scientific">Persicitalea jodogahamensis</name>
    <dbReference type="NCBI Taxonomy" id="402147"/>
    <lineage>
        <taxon>Bacteria</taxon>
        <taxon>Pseudomonadati</taxon>
        <taxon>Bacteroidota</taxon>
        <taxon>Cytophagia</taxon>
        <taxon>Cytophagales</taxon>
        <taxon>Spirosomataceae</taxon>
        <taxon>Persicitalea</taxon>
    </lineage>
</organism>
<dbReference type="EMBL" id="BMXF01000009">
    <property type="protein sequence ID" value="GHB88115.1"/>
    <property type="molecule type" value="Genomic_DNA"/>
</dbReference>
<dbReference type="RefSeq" id="WP_189568943.1">
    <property type="nucleotide sequence ID" value="NZ_BMXF01000009.1"/>
</dbReference>
<dbReference type="Proteomes" id="UP000598271">
    <property type="component" value="Unassembled WGS sequence"/>
</dbReference>
<reference evidence="1 2" key="1">
    <citation type="journal article" date="2014" name="Int. J. Syst. Evol. Microbiol.">
        <title>Complete genome sequence of Corynebacterium casei LMG S-19264T (=DSM 44701T), isolated from a smear-ripened cheese.</title>
        <authorList>
            <consortium name="US DOE Joint Genome Institute (JGI-PGF)"/>
            <person name="Walter F."/>
            <person name="Albersmeier A."/>
            <person name="Kalinowski J."/>
            <person name="Ruckert C."/>
        </authorList>
    </citation>
    <scope>NUCLEOTIDE SEQUENCE [LARGE SCALE GENOMIC DNA]</scope>
    <source>
        <strain evidence="1 2">KCTC 12866</strain>
    </source>
</reference>
<evidence type="ECO:0000313" key="1">
    <source>
        <dbReference type="EMBL" id="GHB88115.1"/>
    </source>
</evidence>
<sequence length="121" mass="13608">MKSLLLILLLTAFYQSQPPQITPPCGVEEPLQEITWLKNKVSYYKKEGIALTIMQAQRGGETVFSIECVLGTDARETTYYRCNGWEICKTSVTIAGLRSWCGDLPAELTELRMIYPEIAGN</sequence>
<evidence type="ECO:0000313" key="2">
    <source>
        <dbReference type="Proteomes" id="UP000598271"/>
    </source>
</evidence>
<comment type="caution">
    <text evidence="1">The sequence shown here is derived from an EMBL/GenBank/DDBJ whole genome shotgun (WGS) entry which is preliminary data.</text>
</comment>
<gene>
    <name evidence="1" type="ORF">GCM10007390_50190</name>
</gene>